<protein>
    <recommendedName>
        <fullName evidence="3">PH (Pleckstrin Homology) domain-containing protein</fullName>
    </recommendedName>
</protein>
<dbReference type="RefSeq" id="WP_132225135.1">
    <property type="nucleotide sequence ID" value="NZ_JANKBG010000014.1"/>
</dbReference>
<reference evidence="1 2" key="1">
    <citation type="submission" date="2019-03" db="EMBL/GenBank/DDBJ databases">
        <title>Genomic Encyclopedia of Type Strains, Phase IV (KMG-IV): sequencing the most valuable type-strain genomes for metagenomic binning, comparative biology and taxonomic classification.</title>
        <authorList>
            <person name="Goeker M."/>
        </authorList>
    </citation>
    <scope>NUCLEOTIDE SEQUENCE [LARGE SCALE GENOMIC DNA]</scope>
    <source>
        <strain evidence="1 2">DSM 29481</strain>
    </source>
</reference>
<organism evidence="1 2">
    <name type="scientific">Longicatena caecimuris</name>
    <dbReference type="NCBI Taxonomy" id="1796635"/>
    <lineage>
        <taxon>Bacteria</taxon>
        <taxon>Bacillati</taxon>
        <taxon>Bacillota</taxon>
        <taxon>Erysipelotrichia</taxon>
        <taxon>Erysipelotrichales</taxon>
        <taxon>Erysipelotrichaceae</taxon>
        <taxon>Longicatena</taxon>
    </lineage>
</organism>
<dbReference type="AlphaFoldDB" id="A0A4R3T9V2"/>
<evidence type="ECO:0000313" key="2">
    <source>
        <dbReference type="Proteomes" id="UP000295773"/>
    </source>
</evidence>
<evidence type="ECO:0008006" key="3">
    <source>
        <dbReference type="Google" id="ProtNLM"/>
    </source>
</evidence>
<dbReference type="Proteomes" id="UP000295773">
    <property type="component" value="Unassembled WGS sequence"/>
</dbReference>
<comment type="caution">
    <text evidence="1">The sequence shown here is derived from an EMBL/GenBank/DDBJ whole genome shotgun (WGS) entry which is preliminary data.</text>
</comment>
<evidence type="ECO:0000313" key="1">
    <source>
        <dbReference type="EMBL" id="TCU58250.1"/>
    </source>
</evidence>
<keyword evidence="2" id="KW-1185">Reference proteome</keyword>
<proteinExistence type="predicted"/>
<gene>
    <name evidence="1" type="ORF">EDD61_11549</name>
</gene>
<accession>A0A4R3T9V2</accession>
<name>A0A4R3T9V2_9FIRM</name>
<dbReference type="EMBL" id="SMBP01000015">
    <property type="protein sequence ID" value="TCU58250.1"/>
    <property type="molecule type" value="Genomic_DNA"/>
</dbReference>
<sequence>MIKEFSSIKIDFSNNAFQILNGTEGKYSLSEIERCVVLNEKASKKGKQAPFLALMPSSGLPTGILSTPYLFVGIKIIMKDNRNLAVYVSKNNTQVGTEQYQKDNDEAKQIVKYLKSRINT</sequence>